<organism evidence="1 2">
    <name type="scientific">Vibrio penaeicida</name>
    <dbReference type="NCBI Taxonomy" id="104609"/>
    <lineage>
        <taxon>Bacteria</taxon>
        <taxon>Pseudomonadati</taxon>
        <taxon>Pseudomonadota</taxon>
        <taxon>Gammaproteobacteria</taxon>
        <taxon>Vibrionales</taxon>
        <taxon>Vibrionaceae</taxon>
        <taxon>Vibrio</taxon>
    </lineage>
</organism>
<evidence type="ECO:0000313" key="2">
    <source>
        <dbReference type="Proteomes" id="UP001156690"/>
    </source>
</evidence>
<keyword evidence="2" id="KW-1185">Reference proteome</keyword>
<proteinExistence type="predicted"/>
<dbReference type="InterPro" id="IPR004375">
    <property type="entry name" value="NanQ/TabA/YiaL"/>
</dbReference>
<name>A0AAV5NKA2_9VIBR</name>
<evidence type="ECO:0008006" key="3">
    <source>
        <dbReference type="Google" id="ProtNLM"/>
    </source>
</evidence>
<dbReference type="PANTHER" id="PTHR34986">
    <property type="entry name" value="EVOLVED BETA-GALACTOSIDASE SUBUNIT BETA"/>
    <property type="match status" value="1"/>
</dbReference>
<protein>
    <recommendedName>
        <fullName evidence="3">DUF386 domain-containing protein</fullName>
    </recommendedName>
</protein>
<dbReference type="RefSeq" id="WP_126607448.1">
    <property type="nucleotide sequence ID" value="NZ_AP025146.1"/>
</dbReference>
<dbReference type="GO" id="GO:0044010">
    <property type="term" value="P:single-species biofilm formation"/>
    <property type="evidence" value="ECO:0007669"/>
    <property type="project" value="TreeGrafter"/>
</dbReference>
<sequence>MYIGNLTQLDFTLSLSPKLREIILDVKERIRFPLPTGKYSISGDDVFFMVVDDKTQLLESRRSEIHRNYLDVQILLEGEEVFGYSTLQFEIIEEDLLDDKDVAFSEKVINEQFVKVTSNEFVIFYPGQPHRPLVAVDSKPATVKKVIVKIHKDFL</sequence>
<dbReference type="EMBL" id="BSNX01000003">
    <property type="protein sequence ID" value="GLQ71025.1"/>
    <property type="molecule type" value="Genomic_DNA"/>
</dbReference>
<gene>
    <name evidence="1" type="ORF">GCM10007932_03850</name>
</gene>
<dbReference type="GO" id="GO:0005829">
    <property type="term" value="C:cytosol"/>
    <property type="evidence" value="ECO:0007669"/>
    <property type="project" value="TreeGrafter"/>
</dbReference>
<comment type="caution">
    <text evidence="1">The sequence shown here is derived from an EMBL/GenBank/DDBJ whole genome shotgun (WGS) entry which is preliminary data.</text>
</comment>
<accession>A0AAV5NKA2</accession>
<dbReference type="PANTHER" id="PTHR34986:SF4">
    <property type="entry name" value="EVOLVED BETA-GALACTOSIDASE SUBUNIT BETA-RELATED"/>
    <property type="match status" value="1"/>
</dbReference>
<dbReference type="NCBIfam" id="TIGR00022">
    <property type="entry name" value="YhcH/YjgK/YiaL family protein"/>
    <property type="match status" value="1"/>
</dbReference>
<reference evidence="2" key="1">
    <citation type="journal article" date="2019" name="Int. J. Syst. Evol. Microbiol.">
        <title>The Global Catalogue of Microorganisms (GCM) 10K type strain sequencing project: providing services to taxonomists for standard genome sequencing and annotation.</title>
        <authorList>
            <consortium name="The Broad Institute Genomics Platform"/>
            <consortium name="The Broad Institute Genome Sequencing Center for Infectious Disease"/>
            <person name="Wu L."/>
            <person name="Ma J."/>
        </authorList>
    </citation>
    <scope>NUCLEOTIDE SEQUENCE [LARGE SCALE GENOMIC DNA]</scope>
    <source>
        <strain evidence="2">NBRC 15640</strain>
    </source>
</reference>
<evidence type="ECO:0000313" key="1">
    <source>
        <dbReference type="EMBL" id="GLQ71025.1"/>
    </source>
</evidence>
<dbReference type="SUPFAM" id="SSF51197">
    <property type="entry name" value="Clavaminate synthase-like"/>
    <property type="match status" value="1"/>
</dbReference>
<dbReference type="Gene3D" id="2.60.120.370">
    <property type="entry name" value="YhcH/YjgK/YiaL"/>
    <property type="match status" value="1"/>
</dbReference>
<dbReference type="Pfam" id="PF04074">
    <property type="entry name" value="DUF386"/>
    <property type="match status" value="1"/>
</dbReference>
<dbReference type="Proteomes" id="UP001156690">
    <property type="component" value="Unassembled WGS sequence"/>
</dbReference>
<dbReference type="InterPro" id="IPR037012">
    <property type="entry name" value="NanQ/TabA/YiaL_sf"/>
</dbReference>
<dbReference type="AlphaFoldDB" id="A0AAV5NKA2"/>